<evidence type="ECO:0000256" key="3">
    <source>
        <dbReference type="ARBA" id="ARBA00022989"/>
    </source>
</evidence>
<evidence type="ECO:0000256" key="2">
    <source>
        <dbReference type="ARBA" id="ARBA00022692"/>
    </source>
</evidence>
<name>A0A840WTT3_9ACTN</name>
<dbReference type="GO" id="GO:0046677">
    <property type="term" value="P:response to antibiotic"/>
    <property type="evidence" value="ECO:0007669"/>
    <property type="project" value="UniProtKB-KW"/>
</dbReference>
<gene>
    <name evidence="9" type="ORF">HNR07_004695</name>
</gene>
<feature type="transmembrane region" description="Helical" evidence="7">
    <location>
        <begin position="39"/>
        <end position="59"/>
    </location>
</feature>
<feature type="transmembrane region" description="Helical" evidence="7">
    <location>
        <begin position="124"/>
        <end position="150"/>
    </location>
</feature>
<evidence type="ECO:0000313" key="9">
    <source>
        <dbReference type="EMBL" id="MBB5493558.1"/>
    </source>
</evidence>
<feature type="transmembrane region" description="Helical" evidence="7">
    <location>
        <begin position="195"/>
        <end position="214"/>
    </location>
</feature>
<feature type="transmembrane region" description="Helical" evidence="7">
    <location>
        <begin position="79"/>
        <end position="103"/>
    </location>
</feature>
<comment type="subcellular location">
    <subcellularLocation>
        <location evidence="1">Membrane</location>
        <topology evidence="1">Multi-pass membrane protein</topology>
    </subcellularLocation>
</comment>
<dbReference type="EMBL" id="JACHDO010000001">
    <property type="protein sequence ID" value="MBB5493558.1"/>
    <property type="molecule type" value="Genomic_DNA"/>
</dbReference>
<keyword evidence="10" id="KW-1185">Reference proteome</keyword>
<evidence type="ECO:0000259" key="8">
    <source>
        <dbReference type="Pfam" id="PF01061"/>
    </source>
</evidence>
<dbReference type="PANTHER" id="PTHR43229">
    <property type="entry name" value="NODULATION PROTEIN J"/>
    <property type="match status" value="1"/>
</dbReference>
<keyword evidence="3 7" id="KW-1133">Transmembrane helix</keyword>
<accession>A0A840WTT3</accession>
<evidence type="ECO:0000256" key="7">
    <source>
        <dbReference type="SAM" id="Phobius"/>
    </source>
</evidence>
<feature type="transmembrane region" description="Helical" evidence="7">
    <location>
        <begin position="162"/>
        <end position="183"/>
    </location>
</feature>
<dbReference type="GO" id="GO:0043190">
    <property type="term" value="C:ATP-binding cassette (ABC) transporter complex"/>
    <property type="evidence" value="ECO:0007669"/>
    <property type="project" value="InterPro"/>
</dbReference>
<evidence type="ECO:0000313" key="10">
    <source>
        <dbReference type="Proteomes" id="UP000579647"/>
    </source>
</evidence>
<proteinExistence type="predicted"/>
<keyword evidence="2 7" id="KW-0812">Transmembrane</keyword>
<protein>
    <submittedName>
        <fullName evidence="9">ABC-2 type transport system permease protein</fullName>
    </submittedName>
</protein>
<evidence type="ECO:0000256" key="6">
    <source>
        <dbReference type="SAM" id="MobiDB-lite"/>
    </source>
</evidence>
<sequence length="301" mass="32178">MSTTSTGPGATDRAQRARRPSSFWLHVDGELKEFWRSPITLAFIVLMPVMFYVGFGLAFRSQAEEIRLVGEYEITQANLSFGGILGFALMSVAFANVAIGLAIRRHHGLFKRFRTTPVRPVTVMGAYLMNTLLTTVIVLGVVTAIGLLGMGVTIDPARLPQLLTALLLGFVCMAPLGAAVSLLPPNADAAVPMVNGIFFPAAFLAGGFIILPLGDAVSAVVDLLPGRPLTLLVQGALSESGPVWDWSAVGLLLAWSLLGTVVALRWFRWASEREPRGFGSAKTKDKNGAENGDKAREGTRA</sequence>
<dbReference type="InterPro" id="IPR051784">
    <property type="entry name" value="Nod_factor_ABC_transporter"/>
</dbReference>
<dbReference type="PIRSF" id="PIRSF006648">
    <property type="entry name" value="DrrB"/>
    <property type="match status" value="1"/>
</dbReference>
<dbReference type="AlphaFoldDB" id="A0A840WTT3"/>
<reference evidence="9 10" key="1">
    <citation type="submission" date="2020-08" db="EMBL/GenBank/DDBJ databases">
        <title>Sequencing the genomes of 1000 actinobacteria strains.</title>
        <authorList>
            <person name="Klenk H.-P."/>
        </authorList>
    </citation>
    <scope>NUCLEOTIDE SEQUENCE [LARGE SCALE GENOMIC DNA]</scope>
    <source>
        <strain evidence="9 10">DSM 44598</strain>
    </source>
</reference>
<dbReference type="Proteomes" id="UP000579647">
    <property type="component" value="Unassembled WGS sequence"/>
</dbReference>
<evidence type="ECO:0000256" key="5">
    <source>
        <dbReference type="ARBA" id="ARBA00023251"/>
    </source>
</evidence>
<dbReference type="RefSeq" id="WP_184366743.1">
    <property type="nucleotide sequence ID" value="NZ_BAAAKM010000055.1"/>
</dbReference>
<organism evidence="9 10">
    <name type="scientific">Nocardiopsis metallicus</name>
    <dbReference type="NCBI Taxonomy" id="179819"/>
    <lineage>
        <taxon>Bacteria</taxon>
        <taxon>Bacillati</taxon>
        <taxon>Actinomycetota</taxon>
        <taxon>Actinomycetes</taxon>
        <taxon>Streptosporangiales</taxon>
        <taxon>Nocardiopsidaceae</taxon>
        <taxon>Nocardiopsis</taxon>
    </lineage>
</organism>
<feature type="region of interest" description="Disordered" evidence="6">
    <location>
        <begin position="274"/>
        <end position="301"/>
    </location>
</feature>
<feature type="domain" description="ABC-2 type transporter transmembrane" evidence="8">
    <location>
        <begin position="23"/>
        <end position="210"/>
    </location>
</feature>
<dbReference type="Pfam" id="PF01061">
    <property type="entry name" value="ABC2_membrane"/>
    <property type="match status" value="1"/>
</dbReference>
<feature type="transmembrane region" description="Helical" evidence="7">
    <location>
        <begin position="246"/>
        <end position="267"/>
    </location>
</feature>
<dbReference type="InterPro" id="IPR000412">
    <property type="entry name" value="ABC_2_transport"/>
</dbReference>
<evidence type="ECO:0000256" key="1">
    <source>
        <dbReference type="ARBA" id="ARBA00004141"/>
    </source>
</evidence>
<dbReference type="InterPro" id="IPR013525">
    <property type="entry name" value="ABC2_TM"/>
</dbReference>
<comment type="caution">
    <text evidence="9">The sequence shown here is derived from an EMBL/GenBank/DDBJ whole genome shotgun (WGS) entry which is preliminary data.</text>
</comment>
<keyword evidence="4 7" id="KW-0472">Membrane</keyword>
<dbReference type="GO" id="GO:0140359">
    <property type="term" value="F:ABC-type transporter activity"/>
    <property type="evidence" value="ECO:0007669"/>
    <property type="project" value="InterPro"/>
</dbReference>
<dbReference type="PANTHER" id="PTHR43229:SF2">
    <property type="entry name" value="NODULATION PROTEIN J"/>
    <property type="match status" value="1"/>
</dbReference>
<evidence type="ECO:0000256" key="4">
    <source>
        <dbReference type="ARBA" id="ARBA00023136"/>
    </source>
</evidence>
<keyword evidence="5" id="KW-0046">Antibiotic resistance</keyword>